<evidence type="ECO:0000313" key="11">
    <source>
        <dbReference type="Proteomes" id="UP000198796"/>
    </source>
</evidence>
<organism evidence="10 11">
    <name type="scientific">Poseidonocella pacifica</name>
    <dbReference type="NCBI Taxonomy" id="871651"/>
    <lineage>
        <taxon>Bacteria</taxon>
        <taxon>Pseudomonadati</taxon>
        <taxon>Pseudomonadota</taxon>
        <taxon>Alphaproteobacteria</taxon>
        <taxon>Rhodobacterales</taxon>
        <taxon>Roseobacteraceae</taxon>
        <taxon>Poseidonocella</taxon>
    </lineage>
</organism>
<evidence type="ECO:0000256" key="6">
    <source>
        <dbReference type="ARBA" id="ARBA00022989"/>
    </source>
</evidence>
<dbReference type="AlphaFoldDB" id="A0A1I0V314"/>
<dbReference type="NCBIfam" id="TIGR04162">
    <property type="entry name" value="exo_VPEID"/>
    <property type="match status" value="1"/>
</dbReference>
<dbReference type="NCBIfam" id="TIGR03008">
    <property type="entry name" value="pepcterm_CAAX"/>
    <property type="match status" value="1"/>
</dbReference>
<dbReference type="InterPro" id="IPR003675">
    <property type="entry name" value="Rce1/LyrA-like_dom"/>
</dbReference>
<dbReference type="InterPro" id="IPR014346">
    <property type="entry name" value="Prenyl_protease-related"/>
</dbReference>
<evidence type="ECO:0000256" key="5">
    <source>
        <dbReference type="ARBA" id="ARBA00022801"/>
    </source>
</evidence>
<dbReference type="Pfam" id="PF09721">
    <property type="entry name" value="Exosortase_EpsH"/>
    <property type="match status" value="1"/>
</dbReference>
<gene>
    <name evidence="10" type="ORF">SAMN05421688_0245</name>
</gene>
<feature type="transmembrane region" description="Helical" evidence="8">
    <location>
        <begin position="367"/>
        <end position="385"/>
    </location>
</feature>
<evidence type="ECO:0000256" key="8">
    <source>
        <dbReference type="SAM" id="Phobius"/>
    </source>
</evidence>
<dbReference type="RefSeq" id="WP_092059818.1">
    <property type="nucleotide sequence ID" value="NZ_FOJU01000001.1"/>
</dbReference>
<dbReference type="InterPro" id="IPR026392">
    <property type="entry name" value="Exo/Archaeosortase_dom"/>
</dbReference>
<evidence type="ECO:0000256" key="3">
    <source>
        <dbReference type="ARBA" id="ARBA00022670"/>
    </source>
</evidence>
<keyword evidence="5" id="KW-0378">Hydrolase</keyword>
<feature type="transmembrane region" description="Helical" evidence="8">
    <location>
        <begin position="94"/>
        <end position="111"/>
    </location>
</feature>
<dbReference type="NCBIfam" id="TIGR04178">
    <property type="entry name" value="exo_archaeo"/>
    <property type="match status" value="1"/>
</dbReference>
<dbReference type="OrthoDB" id="8451928at2"/>
<evidence type="ECO:0000256" key="1">
    <source>
        <dbReference type="ARBA" id="ARBA00004651"/>
    </source>
</evidence>
<feature type="transmembrane region" description="Helical" evidence="8">
    <location>
        <begin position="292"/>
        <end position="312"/>
    </location>
</feature>
<feature type="transmembrane region" description="Helical" evidence="8">
    <location>
        <begin position="392"/>
        <end position="410"/>
    </location>
</feature>
<feature type="transmembrane region" description="Helical" evidence="8">
    <location>
        <begin position="217"/>
        <end position="244"/>
    </location>
</feature>
<feature type="transmembrane region" description="Helical" evidence="8">
    <location>
        <begin position="507"/>
        <end position="529"/>
    </location>
</feature>
<feature type="transmembrane region" description="Helical" evidence="8">
    <location>
        <begin position="153"/>
        <end position="172"/>
    </location>
</feature>
<feature type="transmembrane region" description="Helical" evidence="8">
    <location>
        <begin position="17"/>
        <end position="35"/>
    </location>
</feature>
<name>A0A1I0V314_9RHOB</name>
<evidence type="ECO:0000256" key="7">
    <source>
        <dbReference type="ARBA" id="ARBA00023136"/>
    </source>
</evidence>
<keyword evidence="6 8" id="KW-1133">Transmembrane helix</keyword>
<feature type="transmembrane region" description="Helical" evidence="8">
    <location>
        <begin position="343"/>
        <end position="361"/>
    </location>
</feature>
<dbReference type="InterPro" id="IPR026420">
    <property type="entry name" value="Exo_VPEID"/>
</dbReference>
<keyword evidence="7 8" id="KW-0472">Membrane</keyword>
<feature type="domain" description="CAAX prenyl protease 2/Lysostaphin resistance protein A-like" evidence="9">
    <location>
        <begin position="431"/>
        <end position="516"/>
    </location>
</feature>
<dbReference type="GO" id="GO:0004175">
    <property type="term" value="F:endopeptidase activity"/>
    <property type="evidence" value="ECO:0007669"/>
    <property type="project" value="UniProtKB-ARBA"/>
</dbReference>
<dbReference type="GO" id="GO:0005886">
    <property type="term" value="C:plasma membrane"/>
    <property type="evidence" value="ECO:0007669"/>
    <property type="project" value="UniProtKB-SubCell"/>
</dbReference>
<comment type="subcellular location">
    <subcellularLocation>
        <location evidence="1">Cell membrane</location>
        <topology evidence="1">Multi-pass membrane protein</topology>
    </subcellularLocation>
</comment>
<keyword evidence="4 8" id="KW-0812">Transmembrane</keyword>
<feature type="transmembrane region" description="Helical" evidence="8">
    <location>
        <begin position="55"/>
        <end position="74"/>
    </location>
</feature>
<dbReference type="EMBL" id="FOJU01000001">
    <property type="protein sequence ID" value="SFA70724.1"/>
    <property type="molecule type" value="Genomic_DNA"/>
</dbReference>
<evidence type="ECO:0000256" key="4">
    <source>
        <dbReference type="ARBA" id="ARBA00022692"/>
    </source>
</evidence>
<dbReference type="InterPro" id="IPR019127">
    <property type="entry name" value="Exosortase"/>
</dbReference>
<evidence type="ECO:0000313" key="10">
    <source>
        <dbReference type="EMBL" id="SFA70724.1"/>
    </source>
</evidence>
<evidence type="ECO:0000259" key="9">
    <source>
        <dbReference type="Pfam" id="PF02517"/>
    </source>
</evidence>
<proteinExistence type="predicted"/>
<dbReference type="Pfam" id="PF02517">
    <property type="entry name" value="Rce1-like"/>
    <property type="match status" value="1"/>
</dbReference>
<dbReference type="Proteomes" id="UP000198796">
    <property type="component" value="Unassembled WGS sequence"/>
</dbReference>
<feature type="transmembrane region" description="Helical" evidence="8">
    <location>
        <begin position="458"/>
        <end position="477"/>
    </location>
</feature>
<feature type="transmembrane region" description="Helical" evidence="8">
    <location>
        <begin position="422"/>
        <end position="446"/>
    </location>
</feature>
<accession>A0A1I0V314</accession>
<dbReference type="GO" id="GO:0006508">
    <property type="term" value="P:proteolysis"/>
    <property type="evidence" value="ECO:0007669"/>
    <property type="project" value="UniProtKB-KW"/>
</dbReference>
<dbReference type="GO" id="GO:0080120">
    <property type="term" value="P:CAAX-box protein maturation"/>
    <property type="evidence" value="ECO:0007669"/>
    <property type="project" value="UniProtKB-ARBA"/>
</dbReference>
<feature type="transmembrane region" description="Helical" evidence="8">
    <location>
        <begin position="123"/>
        <end position="141"/>
    </location>
</feature>
<feature type="transmembrane region" description="Helical" evidence="8">
    <location>
        <begin position="256"/>
        <end position="280"/>
    </location>
</feature>
<protein>
    <recommendedName>
        <fullName evidence="9">CAAX prenyl protease 2/Lysostaphin resistance protein A-like domain-containing protein</fullName>
    </recommendedName>
</protein>
<reference evidence="10 11" key="1">
    <citation type="submission" date="2016-10" db="EMBL/GenBank/DDBJ databases">
        <authorList>
            <person name="de Groot N.N."/>
        </authorList>
    </citation>
    <scope>NUCLEOTIDE SEQUENCE [LARGE SCALE GENOMIC DNA]</scope>
    <source>
        <strain evidence="10 11">DSM 29316</strain>
    </source>
</reference>
<keyword evidence="2" id="KW-1003">Cell membrane</keyword>
<dbReference type="STRING" id="871651.SAMN05421688_0245"/>
<keyword evidence="3" id="KW-0645">Protease</keyword>
<feature type="transmembrane region" description="Helical" evidence="8">
    <location>
        <begin position="483"/>
        <end position="500"/>
    </location>
</feature>
<keyword evidence="11" id="KW-1185">Reference proteome</keyword>
<evidence type="ECO:0000256" key="2">
    <source>
        <dbReference type="ARBA" id="ARBA00022475"/>
    </source>
</evidence>
<sequence length="530" mass="56964">MTTTAHSTETPVPLQPLVAAALLLVIELGVIGVLFKHGIDFTCLESWPPQACRTASGAMVSTYVVFALFILAAVVRPDIPRTLFAAAGRTRQPLFVNIAGFGIALLPAAFMEQGNSATVIPAFLCWTVGFILLIGGLLLYLAPAPRWRDFFVANFWTFSLLILAGAFAPLLAAELRPIWRLDTIAALTFTAVSWLIELLGFTVQADAPSKTIGSENFAINIAPVCSGVEGIALVTIFVTIFLVLFRQELRFPRALLLFPIGIIISALLNVVRITLLLAIGLRGNPELAVGGFHSHAGWLMFTAIALGIVLGARQFPILRKDTATPTATIAPPALRNDWTAARILPFAVFMLTALLAATLVSTPALVYPLRVVIVGMTMVLFLPLLRALPWRLDPLSILLGLAVGLVWIVVPAEEGGAAPYGALAGFPLVVWFIMRGLGTIVLVPILEELFFRDYLEGRLRAVIGIIPAAILSAGLFAALHDRYVEAFFAGLIFSFLMWRSKRVTDAILAHATANAVVFGYAAATGAVHII</sequence>